<dbReference type="Proteomes" id="UP001054945">
    <property type="component" value="Unassembled WGS sequence"/>
</dbReference>
<protein>
    <submittedName>
        <fullName evidence="2">Uncharacterized protein</fullName>
    </submittedName>
</protein>
<evidence type="ECO:0000313" key="3">
    <source>
        <dbReference type="Proteomes" id="UP001054945"/>
    </source>
</evidence>
<organism evidence="2 3">
    <name type="scientific">Caerostris extrusa</name>
    <name type="common">Bark spider</name>
    <name type="synonym">Caerostris bankana</name>
    <dbReference type="NCBI Taxonomy" id="172846"/>
    <lineage>
        <taxon>Eukaryota</taxon>
        <taxon>Metazoa</taxon>
        <taxon>Ecdysozoa</taxon>
        <taxon>Arthropoda</taxon>
        <taxon>Chelicerata</taxon>
        <taxon>Arachnida</taxon>
        <taxon>Araneae</taxon>
        <taxon>Araneomorphae</taxon>
        <taxon>Entelegynae</taxon>
        <taxon>Araneoidea</taxon>
        <taxon>Araneidae</taxon>
        <taxon>Caerostris</taxon>
    </lineage>
</organism>
<dbReference type="AlphaFoldDB" id="A0AAV4P8R4"/>
<gene>
    <name evidence="2" type="ORF">CEXT_536771</name>
</gene>
<sequence>MRQCRSRITFRGQFAISLFPYRNHQAENNHSVPGPGPPLWMGSTYHRGTMSGAGPAKTARLNFKYKQMRLVTVFIFETLKSGSTSVSALHSSEEACIDGWFPGPAQKTGHTADLKQGTVPAARGCGGGPPEPPAQARLDELKLCNSDHPGSQRTCTDQGLRASAHF</sequence>
<feature type="region of interest" description="Disordered" evidence="1">
    <location>
        <begin position="147"/>
        <end position="166"/>
    </location>
</feature>
<reference evidence="2 3" key="1">
    <citation type="submission" date="2021-06" db="EMBL/GenBank/DDBJ databases">
        <title>Caerostris extrusa draft genome.</title>
        <authorList>
            <person name="Kono N."/>
            <person name="Arakawa K."/>
        </authorList>
    </citation>
    <scope>NUCLEOTIDE SEQUENCE [LARGE SCALE GENOMIC DNA]</scope>
</reference>
<accession>A0AAV4P8R4</accession>
<evidence type="ECO:0000313" key="2">
    <source>
        <dbReference type="EMBL" id="GIX93019.1"/>
    </source>
</evidence>
<feature type="compositionally biased region" description="Polar residues" evidence="1">
    <location>
        <begin position="148"/>
        <end position="157"/>
    </location>
</feature>
<keyword evidence="3" id="KW-1185">Reference proteome</keyword>
<comment type="caution">
    <text evidence="2">The sequence shown here is derived from an EMBL/GenBank/DDBJ whole genome shotgun (WGS) entry which is preliminary data.</text>
</comment>
<proteinExistence type="predicted"/>
<evidence type="ECO:0000256" key="1">
    <source>
        <dbReference type="SAM" id="MobiDB-lite"/>
    </source>
</evidence>
<dbReference type="EMBL" id="BPLR01004182">
    <property type="protein sequence ID" value="GIX93019.1"/>
    <property type="molecule type" value="Genomic_DNA"/>
</dbReference>
<name>A0AAV4P8R4_CAEEX</name>